<dbReference type="InterPro" id="IPR050422">
    <property type="entry name" value="X-Pro_aminopeptidase_P"/>
</dbReference>
<dbReference type="GO" id="GO:0046872">
    <property type="term" value="F:metal ion binding"/>
    <property type="evidence" value="ECO:0007669"/>
    <property type="project" value="UniProtKB-KW"/>
</dbReference>
<dbReference type="SUPFAM" id="SSF55920">
    <property type="entry name" value="Creatinase/aminopeptidase"/>
    <property type="match status" value="1"/>
</dbReference>
<dbReference type="Pfam" id="PF00557">
    <property type="entry name" value="Peptidase_M24"/>
    <property type="match status" value="1"/>
</dbReference>
<dbReference type="PANTHER" id="PTHR43763:SF6">
    <property type="entry name" value="XAA-PRO AMINOPEPTIDASE 1"/>
    <property type="match status" value="1"/>
</dbReference>
<reference evidence="7" key="1">
    <citation type="submission" date="2018-06" db="EMBL/GenBank/DDBJ databases">
        <authorList>
            <person name="Zhirakovskaya E."/>
        </authorList>
    </citation>
    <scope>NUCLEOTIDE SEQUENCE</scope>
</reference>
<evidence type="ECO:0000259" key="5">
    <source>
        <dbReference type="Pfam" id="PF01321"/>
    </source>
</evidence>
<dbReference type="InterPro" id="IPR032416">
    <property type="entry name" value="Peptidase_M24_C"/>
</dbReference>
<dbReference type="AlphaFoldDB" id="A0A3B0UKF3"/>
<gene>
    <name evidence="7" type="ORF">MNBD_BACTEROID01-2751</name>
</gene>
<comment type="similarity">
    <text evidence="1">Belongs to the peptidase M24B family.</text>
</comment>
<name>A0A3B0UKF3_9ZZZZ</name>
<evidence type="ECO:0000256" key="3">
    <source>
        <dbReference type="ARBA" id="ARBA00022801"/>
    </source>
</evidence>
<keyword evidence="7" id="KW-0031">Aminopeptidase</keyword>
<proteinExistence type="inferred from homology"/>
<keyword evidence="3 7" id="KW-0378">Hydrolase</keyword>
<dbReference type="Gene3D" id="3.40.350.10">
    <property type="entry name" value="Creatinase/prolidase N-terminal domain"/>
    <property type="match status" value="2"/>
</dbReference>
<organism evidence="7">
    <name type="scientific">hydrothermal vent metagenome</name>
    <dbReference type="NCBI Taxonomy" id="652676"/>
    <lineage>
        <taxon>unclassified sequences</taxon>
        <taxon>metagenomes</taxon>
        <taxon>ecological metagenomes</taxon>
    </lineage>
</organism>
<dbReference type="InterPro" id="IPR036005">
    <property type="entry name" value="Creatinase/aminopeptidase-like"/>
</dbReference>
<dbReference type="EMBL" id="UOEP01000231">
    <property type="protein sequence ID" value="VAW24989.1"/>
    <property type="molecule type" value="Genomic_DNA"/>
</dbReference>
<evidence type="ECO:0000313" key="7">
    <source>
        <dbReference type="EMBL" id="VAW24989.1"/>
    </source>
</evidence>
<dbReference type="GO" id="GO:0005737">
    <property type="term" value="C:cytoplasm"/>
    <property type="evidence" value="ECO:0007669"/>
    <property type="project" value="UniProtKB-ARBA"/>
</dbReference>
<feature type="domain" description="Peptidase M24 C-terminal" evidence="6">
    <location>
        <begin position="519"/>
        <end position="576"/>
    </location>
</feature>
<dbReference type="Pfam" id="PF16189">
    <property type="entry name" value="Creatinase_N_2"/>
    <property type="match status" value="1"/>
</dbReference>
<dbReference type="EC" id="3.4.11.9" evidence="7"/>
<dbReference type="Pfam" id="PF01321">
    <property type="entry name" value="Creatinase_N"/>
    <property type="match status" value="1"/>
</dbReference>
<keyword evidence="7" id="KW-0645">Protease</keyword>
<dbReference type="InterPro" id="IPR000587">
    <property type="entry name" value="Creatinase_N"/>
</dbReference>
<dbReference type="InterPro" id="IPR000994">
    <property type="entry name" value="Pept_M24"/>
</dbReference>
<dbReference type="Pfam" id="PF16188">
    <property type="entry name" value="Peptidase_M24_C"/>
    <property type="match status" value="1"/>
</dbReference>
<dbReference type="SUPFAM" id="SSF53092">
    <property type="entry name" value="Creatinase/prolidase N-terminal domain"/>
    <property type="match status" value="1"/>
</dbReference>
<keyword evidence="2" id="KW-0479">Metal-binding</keyword>
<accession>A0A3B0UKF3</accession>
<evidence type="ECO:0000259" key="4">
    <source>
        <dbReference type="Pfam" id="PF00557"/>
    </source>
</evidence>
<dbReference type="Gene3D" id="3.90.230.10">
    <property type="entry name" value="Creatinase/methionine aminopeptidase superfamily"/>
    <property type="match status" value="1"/>
</dbReference>
<protein>
    <submittedName>
        <fullName evidence="7">Xaa-Pro aminopeptidase</fullName>
        <ecNumber evidence="7">3.4.11.9</ecNumber>
    </submittedName>
</protein>
<evidence type="ECO:0000256" key="1">
    <source>
        <dbReference type="ARBA" id="ARBA00008766"/>
    </source>
</evidence>
<evidence type="ECO:0000259" key="6">
    <source>
        <dbReference type="Pfam" id="PF16188"/>
    </source>
</evidence>
<evidence type="ECO:0000256" key="2">
    <source>
        <dbReference type="ARBA" id="ARBA00022723"/>
    </source>
</evidence>
<dbReference type="CDD" id="cd01085">
    <property type="entry name" value="APP"/>
    <property type="match status" value="1"/>
</dbReference>
<dbReference type="PANTHER" id="PTHR43763">
    <property type="entry name" value="XAA-PRO AMINOPEPTIDASE 1"/>
    <property type="match status" value="1"/>
</dbReference>
<dbReference type="GO" id="GO:0070006">
    <property type="term" value="F:metalloaminopeptidase activity"/>
    <property type="evidence" value="ECO:0007669"/>
    <property type="project" value="InterPro"/>
</dbReference>
<dbReference type="InterPro" id="IPR033740">
    <property type="entry name" value="Pept_M24B"/>
</dbReference>
<feature type="domain" description="Creatinase N-terminal" evidence="5">
    <location>
        <begin position="1"/>
        <end position="118"/>
    </location>
</feature>
<sequence>MQRENLQAYYIPGTGPHISEYLPACWKTREFISGFTGSFGEVVITGRNAILWTDSRYFIQAGEELAGSGFEMFKLRVADAKPFDDWLIENLPQGSRVGVCPHSISVNTHKNLLNKFSASGIELALTPDLLDEVWEGRPELPDNEIFELDKKYAGVSRVDKLDNISQIINQQGADIQVVAALDDLAWAFNLRGSDIEYNPVFIGYGVIGLNVKALFVEKNKLPVTLSEKLKREGIKIYGYGELTGFLKGLAGRKILIDPQLTNVAVCEACSVNNEVVEKQSVPLALKAVKNSVELEGFREAMQKDGVALVEFLYWLRQNLGKEGITEYTVGKKLKQFRAAQECFMGESFPPIVGYKSHGAIVHLSVDEASAFKIGHDGLLLFDSGGHYLHGTTDITRTISLGGLTGQQKRDFTLVLKGMIALSEAEFPYGTKGCHLDILARKALWSHGLNYGHGTGHGVGHFLAVHEGPMSIRQDYNEHPIVPGMVVSNEPGLYRTGEYGIRIENILVCIEKEDTGFGRFLGFETLTLCPIDTTAIDTKLLSGQEKNWINNYHKVVREKLKNSLSAELNLFLAEITKDVE</sequence>
<feature type="domain" description="Peptidase M24" evidence="4">
    <location>
        <begin position="296"/>
        <end position="508"/>
    </location>
</feature>
<dbReference type="InterPro" id="IPR029149">
    <property type="entry name" value="Creatin/AminoP/Spt16_N"/>
</dbReference>
<dbReference type="FunFam" id="3.90.230.10:FF:000009">
    <property type="entry name" value="xaa-Pro aminopeptidase 2"/>
    <property type="match status" value="1"/>
</dbReference>